<comment type="subcellular location">
    <subcellularLocation>
        <location evidence="1">Membrane</location>
        <topology evidence="1">Multi-pass membrane protein</topology>
    </subcellularLocation>
</comment>
<feature type="domain" description="Inward rectifier potassium channel C-terminal" evidence="2">
    <location>
        <begin position="9"/>
        <end position="118"/>
    </location>
</feature>
<dbReference type="GO" id="GO:0005242">
    <property type="term" value="F:inward rectifier potassium channel activity"/>
    <property type="evidence" value="ECO:0007669"/>
    <property type="project" value="InterPro"/>
</dbReference>
<name>A0A8J2JTW3_9HEXA</name>
<dbReference type="GO" id="GO:0034702">
    <property type="term" value="C:monoatomic ion channel complex"/>
    <property type="evidence" value="ECO:0007669"/>
    <property type="project" value="UniProtKB-KW"/>
</dbReference>
<keyword evidence="4" id="KW-1185">Reference proteome</keyword>
<dbReference type="InterPro" id="IPR041647">
    <property type="entry name" value="IRK_C"/>
</dbReference>
<keyword evidence="1" id="KW-0851">Voltage-gated channel</keyword>
<organism evidence="3 4">
    <name type="scientific">Allacma fusca</name>
    <dbReference type="NCBI Taxonomy" id="39272"/>
    <lineage>
        <taxon>Eukaryota</taxon>
        <taxon>Metazoa</taxon>
        <taxon>Ecdysozoa</taxon>
        <taxon>Arthropoda</taxon>
        <taxon>Hexapoda</taxon>
        <taxon>Collembola</taxon>
        <taxon>Symphypleona</taxon>
        <taxon>Sminthuridae</taxon>
        <taxon>Allacma</taxon>
    </lineage>
</organism>
<evidence type="ECO:0000256" key="1">
    <source>
        <dbReference type="RuleBase" id="RU003822"/>
    </source>
</evidence>
<dbReference type="AlphaFoldDB" id="A0A8J2JTW3"/>
<dbReference type="EMBL" id="CAJVCH010025712">
    <property type="protein sequence ID" value="CAG7698934.1"/>
    <property type="molecule type" value="Genomic_DNA"/>
</dbReference>
<evidence type="ECO:0000313" key="3">
    <source>
        <dbReference type="EMBL" id="CAG7698934.1"/>
    </source>
</evidence>
<gene>
    <name evidence="3" type="ORF">AFUS01_LOCUS4139</name>
</gene>
<dbReference type="InterPro" id="IPR016449">
    <property type="entry name" value="K_chnl_inward-rec_Kir"/>
</dbReference>
<keyword evidence="1" id="KW-0472">Membrane</keyword>
<reference evidence="3" key="1">
    <citation type="submission" date="2021-06" db="EMBL/GenBank/DDBJ databases">
        <authorList>
            <person name="Hodson N. C."/>
            <person name="Mongue J. A."/>
            <person name="Jaron S. K."/>
        </authorList>
    </citation>
    <scope>NUCLEOTIDE SEQUENCE</scope>
</reference>
<keyword evidence="1" id="KW-0630">Potassium</keyword>
<comment type="caution">
    <text evidence="3">The sequence shown here is derived from an EMBL/GenBank/DDBJ whole genome shotgun (WGS) entry which is preliminary data.</text>
</comment>
<keyword evidence="1" id="KW-0406">Ion transport</keyword>
<sequence>MVVVGGYGEDEDRILLFWPTTIVHPMDSDSPLYEMSANDLMKAKLEVMVVMEGVVESTGMTTQARTSYLPSEIFWGHRFHNTTSYKSDSGHHLVDFDLFHATFPVETPLCSASDLDHMRHLKSEGLT</sequence>
<accession>A0A8J2JTW3</accession>
<evidence type="ECO:0000259" key="2">
    <source>
        <dbReference type="Pfam" id="PF17655"/>
    </source>
</evidence>
<keyword evidence="1" id="KW-0407">Ion channel</keyword>
<dbReference type="PANTHER" id="PTHR11767:SF102">
    <property type="entry name" value="INWARDLY RECTIFYING POTASSIUM CHANNEL 1, ISOFORM F"/>
    <property type="match status" value="1"/>
</dbReference>
<keyword evidence="1" id="KW-0633">Potassium transport</keyword>
<dbReference type="Proteomes" id="UP000708208">
    <property type="component" value="Unassembled WGS sequence"/>
</dbReference>
<protein>
    <recommendedName>
        <fullName evidence="2">Inward rectifier potassium channel C-terminal domain-containing protein</fullName>
    </recommendedName>
</protein>
<dbReference type="PANTHER" id="PTHR11767">
    <property type="entry name" value="INWARD RECTIFIER POTASSIUM CHANNEL"/>
    <property type="match status" value="1"/>
</dbReference>
<comment type="similarity">
    <text evidence="1">Belongs to the inward rectifier-type potassium channel (TC 1.A.2.1) family.</text>
</comment>
<keyword evidence="1" id="KW-0812">Transmembrane</keyword>
<dbReference type="GO" id="GO:0034765">
    <property type="term" value="P:regulation of monoatomic ion transmembrane transport"/>
    <property type="evidence" value="ECO:0007669"/>
    <property type="project" value="TreeGrafter"/>
</dbReference>
<dbReference type="OrthoDB" id="273257at2759"/>
<dbReference type="GO" id="GO:1990573">
    <property type="term" value="P:potassium ion import across plasma membrane"/>
    <property type="evidence" value="ECO:0007669"/>
    <property type="project" value="TreeGrafter"/>
</dbReference>
<keyword evidence="1" id="KW-0813">Transport</keyword>
<proteinExistence type="inferred from homology"/>
<feature type="non-terminal residue" evidence="3">
    <location>
        <position position="1"/>
    </location>
</feature>
<dbReference type="GO" id="GO:0005886">
    <property type="term" value="C:plasma membrane"/>
    <property type="evidence" value="ECO:0007669"/>
    <property type="project" value="TreeGrafter"/>
</dbReference>
<dbReference type="Pfam" id="PF17655">
    <property type="entry name" value="IRK_C"/>
    <property type="match status" value="1"/>
</dbReference>
<evidence type="ECO:0000313" key="4">
    <source>
        <dbReference type="Proteomes" id="UP000708208"/>
    </source>
</evidence>